<reference evidence="1" key="2">
    <citation type="submission" date="2020-07" db="EMBL/GenBank/DDBJ databases">
        <authorList>
            <person name="Vera ALvarez R."/>
            <person name="Arias-Moreno D.M."/>
            <person name="Jimenez-Jacinto V."/>
            <person name="Jimenez-Bremont J.F."/>
            <person name="Swaminathan K."/>
            <person name="Moose S.P."/>
            <person name="Guerrero-Gonzalez M.L."/>
            <person name="Marino-Ramirez L."/>
            <person name="Landsman D."/>
            <person name="Rodriguez-Kessler M."/>
            <person name="Delgado-Sanchez P."/>
        </authorList>
    </citation>
    <scope>NUCLEOTIDE SEQUENCE</scope>
    <source>
        <tissue evidence="1">Cladode</tissue>
    </source>
</reference>
<dbReference type="EMBL" id="GISG01237029">
    <property type="protein sequence ID" value="MBA4667778.1"/>
    <property type="molecule type" value="Transcribed_RNA"/>
</dbReference>
<evidence type="ECO:0000313" key="1">
    <source>
        <dbReference type="EMBL" id="MBA4667777.1"/>
    </source>
</evidence>
<proteinExistence type="predicted"/>
<name>A0A7C9AIP1_OPUST</name>
<organism evidence="1">
    <name type="scientific">Opuntia streptacantha</name>
    <name type="common">Prickly pear cactus</name>
    <name type="synonym">Opuntia cardona</name>
    <dbReference type="NCBI Taxonomy" id="393608"/>
    <lineage>
        <taxon>Eukaryota</taxon>
        <taxon>Viridiplantae</taxon>
        <taxon>Streptophyta</taxon>
        <taxon>Embryophyta</taxon>
        <taxon>Tracheophyta</taxon>
        <taxon>Spermatophyta</taxon>
        <taxon>Magnoliopsida</taxon>
        <taxon>eudicotyledons</taxon>
        <taxon>Gunneridae</taxon>
        <taxon>Pentapetalae</taxon>
        <taxon>Caryophyllales</taxon>
        <taxon>Cactineae</taxon>
        <taxon>Cactaceae</taxon>
        <taxon>Opuntioideae</taxon>
        <taxon>Opuntia</taxon>
    </lineage>
</organism>
<dbReference type="EMBL" id="GISG01237027">
    <property type="protein sequence ID" value="MBA4667777.1"/>
    <property type="molecule type" value="Transcribed_RNA"/>
</dbReference>
<sequence>MVLRDGTPNWHFSCVIKLTYVSLAKANSFMSAIYRCIYSTWSQPKPCCMSCNSTFDKTTFRSSCTPVESPDTSCNQQEMENVSPLSVFDMCTLYVVSVKSDRKCGPWLPSGTNNAQSPWTSYTEFISSKHTPLLKLTSTEAIGNSFGSK</sequence>
<dbReference type="AlphaFoldDB" id="A0A7C9AIP1"/>
<accession>A0A7C9AIP1</accession>
<protein>
    <submittedName>
        <fullName evidence="1">Uncharacterized protein</fullName>
    </submittedName>
</protein>
<reference evidence="1" key="1">
    <citation type="journal article" date="2013" name="J. Plant Res.">
        <title>Effect of fungi and light on seed germination of three Opuntia species from semiarid lands of central Mexico.</title>
        <authorList>
            <person name="Delgado-Sanchez P."/>
            <person name="Jimenez-Bremont J.F."/>
            <person name="Guerrero-Gonzalez Mde L."/>
            <person name="Flores J."/>
        </authorList>
    </citation>
    <scope>NUCLEOTIDE SEQUENCE</scope>
    <source>
        <tissue evidence="1">Cladode</tissue>
    </source>
</reference>